<dbReference type="OrthoDB" id="566238at2759"/>
<sequence>TVPLVDVRTPDEIVVGVIPTSHHIPLAVLEEALVELPDETFEERYGFKRFGKDDEVIFYCRSGRRSNLAYEKAKSLGYTRVRNYSGSWNEYSVLANVPPPVAAQV</sequence>
<dbReference type="InterPro" id="IPR036873">
    <property type="entry name" value="Rhodanese-like_dom_sf"/>
</dbReference>
<dbReference type="EMBL" id="JAABOA010002134">
    <property type="protein sequence ID" value="KAF9580323.1"/>
    <property type="molecule type" value="Genomic_DNA"/>
</dbReference>
<proteinExistence type="predicted"/>
<organism evidence="2 3">
    <name type="scientific">Lunasporangiospora selenospora</name>
    <dbReference type="NCBI Taxonomy" id="979761"/>
    <lineage>
        <taxon>Eukaryota</taxon>
        <taxon>Fungi</taxon>
        <taxon>Fungi incertae sedis</taxon>
        <taxon>Mucoromycota</taxon>
        <taxon>Mortierellomycotina</taxon>
        <taxon>Mortierellomycetes</taxon>
        <taxon>Mortierellales</taxon>
        <taxon>Mortierellaceae</taxon>
        <taxon>Lunasporangiospora</taxon>
    </lineage>
</organism>
<reference evidence="2" key="1">
    <citation type="journal article" date="2020" name="Fungal Divers.">
        <title>Resolving the Mortierellaceae phylogeny through synthesis of multi-gene phylogenetics and phylogenomics.</title>
        <authorList>
            <person name="Vandepol N."/>
            <person name="Liber J."/>
            <person name="Desiro A."/>
            <person name="Na H."/>
            <person name="Kennedy M."/>
            <person name="Barry K."/>
            <person name="Grigoriev I.V."/>
            <person name="Miller A.N."/>
            <person name="O'Donnell K."/>
            <person name="Stajich J.E."/>
            <person name="Bonito G."/>
        </authorList>
    </citation>
    <scope>NUCLEOTIDE SEQUENCE</scope>
    <source>
        <strain evidence="2">KOD1015</strain>
    </source>
</reference>
<dbReference type="Pfam" id="PF00581">
    <property type="entry name" value="Rhodanese"/>
    <property type="match status" value="1"/>
</dbReference>
<keyword evidence="3" id="KW-1185">Reference proteome</keyword>
<name>A0A9P6FR53_9FUNG</name>
<gene>
    <name evidence="2" type="ORF">BGW38_003071</name>
</gene>
<dbReference type="SMART" id="SM00450">
    <property type="entry name" value="RHOD"/>
    <property type="match status" value="1"/>
</dbReference>
<accession>A0A9P6FR53</accession>
<dbReference type="PANTHER" id="PTHR44086">
    <property type="entry name" value="THIOSULFATE SULFURTRANSFERASE RDL2, MITOCHONDRIAL-RELATED"/>
    <property type="match status" value="1"/>
</dbReference>
<dbReference type="AlphaFoldDB" id="A0A9P6FR53"/>
<dbReference type="PANTHER" id="PTHR44086:SF10">
    <property type="entry name" value="THIOSULFATE SULFURTRANSFERASE_RHODANESE-LIKE DOMAIN-CONTAINING PROTEIN 3"/>
    <property type="match status" value="1"/>
</dbReference>
<dbReference type="InterPro" id="IPR001763">
    <property type="entry name" value="Rhodanese-like_dom"/>
</dbReference>
<feature type="domain" description="Rhodanese" evidence="1">
    <location>
        <begin position="4"/>
        <end position="102"/>
    </location>
</feature>
<feature type="non-terminal residue" evidence="2">
    <location>
        <position position="1"/>
    </location>
</feature>
<dbReference type="GO" id="GO:0005739">
    <property type="term" value="C:mitochondrion"/>
    <property type="evidence" value="ECO:0007669"/>
    <property type="project" value="TreeGrafter"/>
</dbReference>
<evidence type="ECO:0000313" key="2">
    <source>
        <dbReference type="EMBL" id="KAF9580323.1"/>
    </source>
</evidence>
<evidence type="ECO:0000259" key="1">
    <source>
        <dbReference type="PROSITE" id="PS50206"/>
    </source>
</evidence>
<dbReference type="Proteomes" id="UP000780801">
    <property type="component" value="Unassembled WGS sequence"/>
</dbReference>
<evidence type="ECO:0000313" key="3">
    <source>
        <dbReference type="Proteomes" id="UP000780801"/>
    </source>
</evidence>
<dbReference type="SUPFAM" id="SSF52821">
    <property type="entry name" value="Rhodanese/Cell cycle control phosphatase"/>
    <property type="match status" value="1"/>
</dbReference>
<dbReference type="GO" id="GO:0004792">
    <property type="term" value="F:thiosulfate-cyanide sulfurtransferase activity"/>
    <property type="evidence" value="ECO:0007669"/>
    <property type="project" value="TreeGrafter"/>
</dbReference>
<dbReference type="PROSITE" id="PS50206">
    <property type="entry name" value="RHODANESE_3"/>
    <property type="match status" value="1"/>
</dbReference>
<dbReference type="Gene3D" id="3.40.250.10">
    <property type="entry name" value="Rhodanese-like domain"/>
    <property type="match status" value="1"/>
</dbReference>
<protein>
    <recommendedName>
        <fullName evidence="1">Rhodanese domain-containing protein</fullName>
    </recommendedName>
</protein>
<comment type="caution">
    <text evidence="2">The sequence shown here is derived from an EMBL/GenBank/DDBJ whole genome shotgun (WGS) entry which is preliminary data.</text>
</comment>